<keyword evidence="3" id="KW-1185">Reference proteome</keyword>
<evidence type="ECO:0000313" key="3">
    <source>
        <dbReference type="Proteomes" id="UP001150942"/>
    </source>
</evidence>
<feature type="compositionally biased region" description="Basic and acidic residues" evidence="1">
    <location>
        <begin position="44"/>
        <end position="58"/>
    </location>
</feature>
<proteinExistence type="predicted"/>
<reference evidence="2" key="2">
    <citation type="journal article" date="2023" name="IMA Fungus">
        <title>Comparative genomic study of the Penicillium genus elucidates a diverse pangenome and 15 lateral gene transfer events.</title>
        <authorList>
            <person name="Petersen C."/>
            <person name="Sorensen T."/>
            <person name="Nielsen M.R."/>
            <person name="Sondergaard T.E."/>
            <person name="Sorensen J.L."/>
            <person name="Fitzpatrick D.A."/>
            <person name="Frisvad J.C."/>
            <person name="Nielsen K.L."/>
        </authorList>
    </citation>
    <scope>NUCLEOTIDE SEQUENCE</scope>
    <source>
        <strain evidence="2">IBT 20477</strain>
    </source>
</reference>
<accession>A0A9W9JFP7</accession>
<sequence>MVSTSGSVQSKSAKSQLEELNASPSIDARYAFIKPPSFEALEGRLGCREREGHSEEARMGQSRT</sequence>
<evidence type="ECO:0000313" key="2">
    <source>
        <dbReference type="EMBL" id="KAJ5193486.1"/>
    </source>
</evidence>
<feature type="region of interest" description="Disordered" evidence="1">
    <location>
        <begin position="44"/>
        <end position="64"/>
    </location>
</feature>
<gene>
    <name evidence="2" type="ORF">N7449_009628</name>
</gene>
<dbReference type="AlphaFoldDB" id="A0A9W9JFP7"/>
<dbReference type="Proteomes" id="UP001150942">
    <property type="component" value="Unassembled WGS sequence"/>
</dbReference>
<feature type="compositionally biased region" description="Polar residues" evidence="1">
    <location>
        <begin position="1"/>
        <end position="15"/>
    </location>
</feature>
<evidence type="ECO:0000256" key="1">
    <source>
        <dbReference type="SAM" id="MobiDB-lite"/>
    </source>
</evidence>
<protein>
    <submittedName>
        <fullName evidence="2">Uncharacterized protein</fullName>
    </submittedName>
</protein>
<dbReference type="EMBL" id="JAPQKQ010000006">
    <property type="protein sequence ID" value="KAJ5193486.1"/>
    <property type="molecule type" value="Genomic_DNA"/>
</dbReference>
<reference evidence="2" key="1">
    <citation type="submission" date="2022-11" db="EMBL/GenBank/DDBJ databases">
        <authorList>
            <person name="Petersen C."/>
        </authorList>
    </citation>
    <scope>NUCLEOTIDE SEQUENCE</scope>
    <source>
        <strain evidence="2">IBT 20477</strain>
    </source>
</reference>
<feature type="region of interest" description="Disordered" evidence="1">
    <location>
        <begin position="1"/>
        <end position="20"/>
    </location>
</feature>
<name>A0A9W9JFP7_9EURO</name>
<comment type="caution">
    <text evidence="2">The sequence shown here is derived from an EMBL/GenBank/DDBJ whole genome shotgun (WGS) entry which is preliminary data.</text>
</comment>
<organism evidence="2 3">
    <name type="scientific">Penicillium cf. viridicatum</name>
    <dbReference type="NCBI Taxonomy" id="2972119"/>
    <lineage>
        <taxon>Eukaryota</taxon>
        <taxon>Fungi</taxon>
        <taxon>Dikarya</taxon>
        <taxon>Ascomycota</taxon>
        <taxon>Pezizomycotina</taxon>
        <taxon>Eurotiomycetes</taxon>
        <taxon>Eurotiomycetidae</taxon>
        <taxon>Eurotiales</taxon>
        <taxon>Aspergillaceae</taxon>
        <taxon>Penicillium</taxon>
    </lineage>
</organism>